<name>B4QIY0_DROSI</name>
<dbReference type="EMBL" id="CM002912">
    <property type="protein sequence ID" value="KMY99345.1"/>
    <property type="molecule type" value="Genomic_DNA"/>
</dbReference>
<dbReference type="SUPFAM" id="SSF46785">
    <property type="entry name" value="Winged helix' DNA-binding domain"/>
    <property type="match status" value="1"/>
</dbReference>
<dbReference type="PANTHER" id="PTHR11932">
    <property type="entry name" value="CULLIN"/>
    <property type="match status" value="1"/>
</dbReference>
<dbReference type="Gene3D" id="1.20.1310.10">
    <property type="entry name" value="Cullin Repeats"/>
    <property type="match status" value="2"/>
</dbReference>
<dbReference type="InterPro" id="IPR001373">
    <property type="entry name" value="Cullin_N"/>
</dbReference>
<dbReference type="OMA" id="DFRPKCF"/>
<dbReference type="PROSITE" id="PS50069">
    <property type="entry name" value="CULLIN_2"/>
    <property type="match status" value="1"/>
</dbReference>
<evidence type="ECO:0000256" key="1">
    <source>
        <dbReference type="ARBA" id="ARBA00006019"/>
    </source>
</evidence>
<proteinExistence type="inferred from homology"/>
<dbReference type="Bgee" id="FBgn0184410">
    <property type="expression patterns" value="Expressed in female reproductive system and 3 other cell types or tissues"/>
</dbReference>
<dbReference type="Pfam" id="PF00888">
    <property type="entry name" value="Cullin"/>
    <property type="match status" value="1"/>
</dbReference>
<dbReference type="InterPro" id="IPR016159">
    <property type="entry name" value="Cullin_repeat-like_dom_sf"/>
</dbReference>
<evidence type="ECO:0000259" key="4">
    <source>
        <dbReference type="PROSITE" id="PS50069"/>
    </source>
</evidence>
<reference evidence="6" key="4">
    <citation type="submission" date="2014-06" db="EMBL/GenBank/DDBJ databases">
        <authorList>
            <person name="Hu T."/>
            <person name="Eisen M.B."/>
            <person name="Thornton K.R."/>
            <person name="Andolfatto P."/>
        </authorList>
    </citation>
    <scope>NUCLEOTIDE SEQUENCE</scope>
    <source>
        <strain evidence="6">W501</strain>
    </source>
</reference>
<organism evidence="5 7">
    <name type="scientific">Drosophila simulans</name>
    <name type="common">Fruit fly</name>
    <dbReference type="NCBI Taxonomy" id="7240"/>
    <lineage>
        <taxon>Eukaryota</taxon>
        <taxon>Metazoa</taxon>
        <taxon>Ecdysozoa</taxon>
        <taxon>Arthropoda</taxon>
        <taxon>Hexapoda</taxon>
        <taxon>Insecta</taxon>
        <taxon>Pterygota</taxon>
        <taxon>Neoptera</taxon>
        <taxon>Endopterygota</taxon>
        <taxon>Diptera</taxon>
        <taxon>Brachycera</taxon>
        <taxon>Muscomorpha</taxon>
        <taxon>Ephydroidea</taxon>
        <taxon>Drosophilidae</taxon>
        <taxon>Drosophila</taxon>
        <taxon>Sophophora</taxon>
    </lineage>
</organism>
<evidence type="ECO:0000313" key="6">
    <source>
        <dbReference type="EMBL" id="KMY99345.1"/>
    </source>
</evidence>
<gene>
    <name evidence="5" type="primary">Dsim\GD12683</name>
    <name evidence="5" type="ORF">Dsim_GD12683</name>
    <name evidence="6" type="ORF">Dsimw501_GD12683</name>
</gene>
<dbReference type="SUPFAM" id="SSF74788">
    <property type="entry name" value="Cullin repeat-like"/>
    <property type="match status" value="1"/>
</dbReference>
<dbReference type="EMBL" id="CM000363">
    <property type="protein sequence ID" value="EDX10311.1"/>
    <property type="molecule type" value="Genomic_DNA"/>
</dbReference>
<comment type="similarity">
    <text evidence="1 2 3">Belongs to the cullin family.</text>
</comment>
<dbReference type="HOGENOM" id="CLU_004747_6_1_1"/>
<dbReference type="SMART" id="SM00884">
    <property type="entry name" value="Cullin_Nedd8"/>
    <property type="match status" value="1"/>
</dbReference>
<dbReference type="InterPro" id="IPR036317">
    <property type="entry name" value="Cullin_homology_sf"/>
</dbReference>
<reference evidence="5" key="2">
    <citation type="submission" date="2008-06" db="EMBL/GenBank/DDBJ databases">
        <authorList>
            <consortium name="FlyBase"/>
        </authorList>
    </citation>
    <scope>NUCLEOTIDE SEQUENCE</scope>
    <source>
        <strain evidence="5">Mixed</strain>
        <strain evidence="6">W501</strain>
    </source>
</reference>
<evidence type="ECO:0000256" key="3">
    <source>
        <dbReference type="RuleBase" id="RU003829"/>
    </source>
</evidence>
<dbReference type="Gene3D" id="3.30.230.130">
    <property type="entry name" value="Cullin, Chain C, Domain 2"/>
    <property type="match status" value="1"/>
</dbReference>
<dbReference type="OrthoDB" id="1431934at2759"/>
<accession>B4QIY0</accession>
<feature type="domain" description="Cullin family profile" evidence="4">
    <location>
        <begin position="324"/>
        <end position="548"/>
    </location>
</feature>
<dbReference type="AlphaFoldDB" id="B4QIY0"/>
<dbReference type="KEGG" id="dsi:Dsimw501_GD12683"/>
<evidence type="ECO:0000256" key="2">
    <source>
        <dbReference type="PROSITE-ProRule" id="PRU00330"/>
    </source>
</evidence>
<dbReference type="Pfam" id="PF10557">
    <property type="entry name" value="Cullin_Nedd8"/>
    <property type="match status" value="1"/>
</dbReference>
<keyword evidence="7" id="KW-1185">Reference proteome</keyword>
<dbReference type="InterPro" id="IPR019559">
    <property type="entry name" value="Cullin_neddylation_domain"/>
</dbReference>
<dbReference type="Proteomes" id="UP000000304">
    <property type="component" value="Chromosome 3L"/>
</dbReference>
<dbReference type="InterPro" id="IPR059120">
    <property type="entry name" value="Cullin-like_AB"/>
</dbReference>
<reference evidence="6" key="3">
    <citation type="journal article" date="2013" name="Genome Res.">
        <title>A second-generation assembly of the Drosophila simulans genome provides new insights into patterns of lineage-specific divergence.</title>
        <authorList>
            <person name="Hu T.T."/>
            <person name="Eisen M.B."/>
            <person name="Thornton K.R."/>
            <person name="Andolfatto P."/>
        </authorList>
    </citation>
    <scope>NUCLEOTIDE SEQUENCE [LARGE SCALE GENOMIC DNA]</scope>
    <source>
        <strain evidence="6">W501</strain>
    </source>
</reference>
<dbReference type="Pfam" id="PF26557">
    <property type="entry name" value="Cullin_AB"/>
    <property type="match status" value="1"/>
</dbReference>
<dbReference type="SUPFAM" id="SSF75632">
    <property type="entry name" value="Cullin homology domain"/>
    <property type="match status" value="1"/>
</dbReference>
<evidence type="ECO:0000313" key="7">
    <source>
        <dbReference type="Proteomes" id="UP000000304"/>
    </source>
</evidence>
<dbReference type="GO" id="GO:0031625">
    <property type="term" value="F:ubiquitin protein ligase binding"/>
    <property type="evidence" value="ECO:0007669"/>
    <property type="project" value="InterPro"/>
</dbReference>
<dbReference type="GO" id="GO:0006511">
    <property type="term" value="P:ubiquitin-dependent protein catabolic process"/>
    <property type="evidence" value="ECO:0007669"/>
    <property type="project" value="InterPro"/>
</dbReference>
<dbReference type="SMART" id="SM00182">
    <property type="entry name" value="CULLIN"/>
    <property type="match status" value="1"/>
</dbReference>
<dbReference type="Proteomes" id="UP000035880">
    <property type="component" value="Chromosome 3L"/>
</dbReference>
<dbReference type="InterPro" id="IPR016158">
    <property type="entry name" value="Cullin_homology"/>
</dbReference>
<dbReference type="SMR" id="B4QIY0"/>
<sequence length="660" mass="78148">MNRYDRMNDYIVSMADLSNNILQVVNQIFDDNTSFDGQKIMHLYHLIYNQCTERNWNAPAQNNGRTLYIFLTDFLKERLQNLAMEIENRFDDVEPIGLIAQYVEQWVPYQRSCEKLDLACYHFNRNWVKQERFKGDQETYPIYRLAMMSWKKLVFEPSITILTAIRQILSQMPREDNKSLVYQVLQSIVELYANDEYQDVSLSSRIDNIFIDKVMDFYKSTTLHEFQKILVSNDYTDFKRFLKYACLAMPEIEKGKQFKAILKRHLAARLQETIKSLSGKEYIKAILGFRQGPLEQALRDHKRLADIVDEVCADEMNREGQKIYPTRLLVTYANELMTKRQESEEAIIDELKQIVKCVEFLSYKDTFIDMYLKALRIRQINETSTSDGAESTMFSLLNKRFGDLETRCLLEQLRDVEQSRIQKSQFEDHMNSKGIKLGFDFRPKCFTNKGGFENFNLTLPDELQQAWEEFRLFYKNSHESRIVQLNNELSSGEITCHLNQSVFILEVSTLQMAVLMLFNRHERFTEQELVTALGVDLETLQGALKQIKFLVYSGPFIKVNMDFTNRKRRLILNKRLLTKRRKIEEKGDDLKLRRDKQVDAAIVRIMKGKKELEYSQLISHVYEELKDRVKPQVSSIKERIDDLVKREYLERCDNNTYRYL</sequence>
<dbReference type="Gene3D" id="1.10.10.10">
    <property type="entry name" value="Winged helix-like DNA-binding domain superfamily/Winged helix DNA-binding domain"/>
    <property type="match status" value="1"/>
</dbReference>
<dbReference type="InterPro" id="IPR045093">
    <property type="entry name" value="Cullin"/>
</dbReference>
<dbReference type="InterPro" id="IPR036390">
    <property type="entry name" value="WH_DNA-bd_sf"/>
</dbReference>
<protein>
    <submittedName>
        <fullName evidence="5">GD12683</fullName>
    </submittedName>
</protein>
<dbReference type="STRING" id="7240.B4QIY0"/>
<dbReference type="InterPro" id="IPR036388">
    <property type="entry name" value="WH-like_DNA-bd_sf"/>
</dbReference>
<reference evidence="5 7" key="1">
    <citation type="journal article" date="2007" name="Nature">
        <title>Evolution of genes and genomes on the Drosophila phylogeny.</title>
        <authorList>
            <consortium name="Drosophila 12 Genomes Consortium"/>
            <person name="Clark A.G."/>
            <person name="Eisen M.B."/>
            <person name="Smith D.R."/>
            <person name="Bergman C.M."/>
            <person name="Oliver B."/>
            <person name="Markow T.A."/>
            <person name="Kaufman T.C."/>
            <person name="Kellis M."/>
            <person name="Gelbart W."/>
            <person name="Iyer V.N."/>
            <person name="Pollard D.A."/>
            <person name="Sackton T.B."/>
            <person name="Larracuente A.M."/>
            <person name="Singh N.D."/>
            <person name="Abad J.P."/>
            <person name="Abt D.N."/>
            <person name="Adryan B."/>
            <person name="Aguade M."/>
            <person name="Akashi H."/>
            <person name="Anderson W.W."/>
            <person name="Aquadro C.F."/>
            <person name="Ardell D.H."/>
            <person name="Arguello R."/>
            <person name="Artieri C.G."/>
            <person name="Barbash D.A."/>
            <person name="Barker D."/>
            <person name="Barsanti P."/>
            <person name="Batterham P."/>
            <person name="Batzoglou S."/>
            <person name="Begun D."/>
            <person name="Bhutkar A."/>
            <person name="Blanco E."/>
            <person name="Bosak S.A."/>
            <person name="Bradley R.K."/>
            <person name="Brand A.D."/>
            <person name="Brent M.R."/>
            <person name="Brooks A.N."/>
            <person name="Brown R.H."/>
            <person name="Butlin R.K."/>
            <person name="Caggese C."/>
            <person name="Calvi B.R."/>
            <person name="Bernardo de Carvalho A."/>
            <person name="Caspi A."/>
            <person name="Castrezana S."/>
            <person name="Celniker S.E."/>
            <person name="Chang J.L."/>
            <person name="Chapple C."/>
            <person name="Chatterji S."/>
            <person name="Chinwalla A."/>
            <person name="Civetta A."/>
            <person name="Clifton S.W."/>
            <person name="Comeron J.M."/>
            <person name="Costello J.C."/>
            <person name="Coyne J.A."/>
            <person name="Daub J."/>
            <person name="David R.G."/>
            <person name="Delcher A.L."/>
            <person name="Delehaunty K."/>
            <person name="Do C.B."/>
            <person name="Ebling H."/>
            <person name="Edwards K."/>
            <person name="Eickbush T."/>
            <person name="Evans J.D."/>
            <person name="Filipski A."/>
            <person name="Findeiss S."/>
            <person name="Freyhult E."/>
            <person name="Fulton L."/>
            <person name="Fulton R."/>
            <person name="Garcia A.C."/>
            <person name="Gardiner A."/>
            <person name="Garfield D.A."/>
            <person name="Garvin B.E."/>
            <person name="Gibson G."/>
            <person name="Gilbert D."/>
            <person name="Gnerre S."/>
            <person name="Godfrey J."/>
            <person name="Good R."/>
            <person name="Gotea V."/>
            <person name="Gravely B."/>
            <person name="Greenberg A.J."/>
            <person name="Griffiths-Jones S."/>
            <person name="Gross S."/>
            <person name="Guigo R."/>
            <person name="Gustafson E.A."/>
            <person name="Haerty W."/>
            <person name="Hahn M.W."/>
            <person name="Halligan D.L."/>
            <person name="Halpern A.L."/>
            <person name="Halter G.M."/>
            <person name="Han M.V."/>
            <person name="Heger A."/>
            <person name="Hillier L."/>
            <person name="Hinrichs A.S."/>
            <person name="Holmes I."/>
            <person name="Hoskins R.A."/>
            <person name="Hubisz M.J."/>
            <person name="Hultmark D."/>
            <person name="Huntley M.A."/>
            <person name="Jaffe D.B."/>
            <person name="Jagadeeshan S."/>
            <person name="Jeck W.R."/>
            <person name="Johnson J."/>
            <person name="Jones C.D."/>
            <person name="Jordan W.C."/>
            <person name="Karpen G.H."/>
            <person name="Kataoka E."/>
            <person name="Keightley P.D."/>
            <person name="Kheradpour P."/>
            <person name="Kirkness E.F."/>
            <person name="Koerich L.B."/>
            <person name="Kristiansen K."/>
            <person name="Kudrna D."/>
            <person name="Kulathinal R.J."/>
            <person name="Kumar S."/>
            <person name="Kwok R."/>
            <person name="Lander E."/>
            <person name="Langley C.H."/>
            <person name="Lapoint R."/>
            <person name="Lazzaro B.P."/>
            <person name="Lee S.J."/>
            <person name="Levesque L."/>
            <person name="Li R."/>
            <person name="Lin C.F."/>
            <person name="Lin M.F."/>
            <person name="Lindblad-Toh K."/>
            <person name="Llopart A."/>
            <person name="Long M."/>
            <person name="Low L."/>
            <person name="Lozovsky E."/>
            <person name="Lu J."/>
            <person name="Luo M."/>
            <person name="Machado C.A."/>
            <person name="Makalowski W."/>
            <person name="Marzo M."/>
            <person name="Matsuda M."/>
            <person name="Matzkin L."/>
            <person name="McAllister B."/>
            <person name="McBride C.S."/>
            <person name="McKernan B."/>
            <person name="McKernan K."/>
            <person name="Mendez-Lago M."/>
            <person name="Minx P."/>
            <person name="Mollenhauer M.U."/>
            <person name="Montooth K."/>
            <person name="Mount S.M."/>
            <person name="Mu X."/>
            <person name="Myers E."/>
            <person name="Negre B."/>
            <person name="Newfeld S."/>
            <person name="Nielsen R."/>
            <person name="Noor M.A."/>
            <person name="O'Grady P."/>
            <person name="Pachter L."/>
            <person name="Papaceit M."/>
            <person name="Parisi M.J."/>
            <person name="Parisi M."/>
            <person name="Parts L."/>
            <person name="Pedersen J.S."/>
            <person name="Pesole G."/>
            <person name="Phillippy A.M."/>
            <person name="Ponting C.P."/>
            <person name="Pop M."/>
            <person name="Porcelli D."/>
            <person name="Powell J.R."/>
            <person name="Prohaska S."/>
            <person name="Pruitt K."/>
            <person name="Puig M."/>
            <person name="Quesneville H."/>
            <person name="Ram K.R."/>
            <person name="Rand D."/>
            <person name="Rasmussen M.D."/>
            <person name="Reed L.K."/>
            <person name="Reenan R."/>
            <person name="Reily A."/>
            <person name="Remington K.A."/>
            <person name="Rieger T.T."/>
            <person name="Ritchie M.G."/>
            <person name="Robin C."/>
            <person name="Rogers Y.H."/>
            <person name="Rohde C."/>
            <person name="Rozas J."/>
            <person name="Rubenfield M.J."/>
            <person name="Ruiz A."/>
            <person name="Russo S."/>
            <person name="Salzberg S.L."/>
            <person name="Sanchez-Gracia A."/>
            <person name="Saranga D.J."/>
            <person name="Sato H."/>
            <person name="Schaeffer S.W."/>
            <person name="Schatz M.C."/>
            <person name="Schlenke T."/>
            <person name="Schwartz R."/>
            <person name="Segarra C."/>
            <person name="Singh R.S."/>
            <person name="Sirot L."/>
            <person name="Sirota M."/>
            <person name="Sisneros N.B."/>
            <person name="Smith C.D."/>
            <person name="Smith T.F."/>
            <person name="Spieth J."/>
            <person name="Stage D.E."/>
            <person name="Stark A."/>
            <person name="Stephan W."/>
            <person name="Strausberg R.L."/>
            <person name="Strempel S."/>
            <person name="Sturgill D."/>
            <person name="Sutton G."/>
            <person name="Sutton G.G."/>
            <person name="Tao W."/>
            <person name="Teichmann S."/>
            <person name="Tobari Y.N."/>
            <person name="Tomimura Y."/>
            <person name="Tsolas J.M."/>
            <person name="Valente V.L."/>
            <person name="Venter E."/>
            <person name="Venter J.C."/>
            <person name="Vicario S."/>
            <person name="Vieira F.G."/>
            <person name="Vilella A.J."/>
            <person name="Villasante A."/>
            <person name="Walenz B."/>
            <person name="Wang J."/>
            <person name="Wasserman M."/>
            <person name="Watts T."/>
            <person name="Wilson D."/>
            <person name="Wilson R.K."/>
            <person name="Wing R.A."/>
            <person name="Wolfner M.F."/>
            <person name="Wong A."/>
            <person name="Wong G.K."/>
            <person name="Wu C.I."/>
            <person name="Wu G."/>
            <person name="Yamamoto D."/>
            <person name="Yang H.P."/>
            <person name="Yang S.P."/>
            <person name="Yorke J.A."/>
            <person name="Yoshida K."/>
            <person name="Zdobnov E."/>
            <person name="Zhang P."/>
            <person name="Zhang Y."/>
            <person name="Zimin A.V."/>
            <person name="Baldwin J."/>
            <person name="Abdouelleil A."/>
            <person name="Abdulkadir J."/>
            <person name="Abebe A."/>
            <person name="Abera B."/>
            <person name="Abreu J."/>
            <person name="Acer S.C."/>
            <person name="Aftuck L."/>
            <person name="Alexander A."/>
            <person name="An P."/>
            <person name="Anderson E."/>
            <person name="Anderson S."/>
            <person name="Arachi H."/>
            <person name="Azer M."/>
            <person name="Bachantsang P."/>
            <person name="Barry A."/>
            <person name="Bayul T."/>
            <person name="Berlin A."/>
            <person name="Bessette D."/>
            <person name="Bloom T."/>
            <person name="Blye J."/>
            <person name="Boguslavskiy L."/>
            <person name="Bonnet C."/>
            <person name="Boukhgalter B."/>
            <person name="Bourzgui I."/>
            <person name="Brown A."/>
            <person name="Cahill P."/>
            <person name="Channer S."/>
            <person name="Cheshatsang Y."/>
            <person name="Chuda L."/>
            <person name="Citroen M."/>
            <person name="Collymore A."/>
            <person name="Cooke P."/>
            <person name="Costello M."/>
            <person name="D'Aco K."/>
            <person name="Daza R."/>
            <person name="De Haan G."/>
            <person name="DeGray S."/>
            <person name="DeMaso C."/>
            <person name="Dhargay N."/>
            <person name="Dooley K."/>
            <person name="Dooley E."/>
            <person name="Doricent M."/>
            <person name="Dorje P."/>
            <person name="Dorjee K."/>
            <person name="Dupes A."/>
            <person name="Elong R."/>
            <person name="Falk J."/>
            <person name="Farina A."/>
            <person name="Faro S."/>
            <person name="Ferguson D."/>
            <person name="Fisher S."/>
            <person name="Foley C.D."/>
            <person name="Franke A."/>
            <person name="Friedrich D."/>
            <person name="Gadbois L."/>
            <person name="Gearin G."/>
            <person name="Gearin C.R."/>
            <person name="Giannoukos G."/>
            <person name="Goode T."/>
            <person name="Graham J."/>
            <person name="Grandbois E."/>
            <person name="Grewal S."/>
            <person name="Gyaltsen K."/>
            <person name="Hafez N."/>
            <person name="Hagos B."/>
            <person name="Hall J."/>
            <person name="Henson C."/>
            <person name="Hollinger A."/>
            <person name="Honan T."/>
            <person name="Huard M.D."/>
            <person name="Hughes L."/>
            <person name="Hurhula B."/>
            <person name="Husby M.E."/>
            <person name="Kamat A."/>
            <person name="Kanga B."/>
            <person name="Kashin S."/>
            <person name="Khazanovich D."/>
            <person name="Kisner P."/>
            <person name="Lance K."/>
            <person name="Lara M."/>
            <person name="Lee W."/>
            <person name="Lennon N."/>
            <person name="Letendre F."/>
            <person name="LeVine R."/>
            <person name="Lipovsky A."/>
            <person name="Liu X."/>
            <person name="Liu J."/>
            <person name="Liu S."/>
            <person name="Lokyitsang T."/>
            <person name="Lokyitsang Y."/>
            <person name="Lubonja R."/>
            <person name="Lui A."/>
            <person name="MacDonald P."/>
            <person name="Magnisalis V."/>
            <person name="Maru K."/>
            <person name="Matthews C."/>
            <person name="McCusker W."/>
            <person name="McDonough S."/>
            <person name="Mehta T."/>
            <person name="Meldrim J."/>
            <person name="Meneus L."/>
            <person name="Mihai O."/>
            <person name="Mihalev A."/>
            <person name="Mihova T."/>
            <person name="Mittelman R."/>
            <person name="Mlenga V."/>
            <person name="Montmayeur A."/>
            <person name="Mulrain L."/>
            <person name="Navidi A."/>
            <person name="Naylor J."/>
            <person name="Negash T."/>
            <person name="Nguyen T."/>
            <person name="Nguyen N."/>
            <person name="Nicol R."/>
            <person name="Norbu C."/>
            <person name="Norbu N."/>
            <person name="Novod N."/>
            <person name="O'Neill B."/>
            <person name="Osman S."/>
            <person name="Markiewicz E."/>
            <person name="Oyono O.L."/>
            <person name="Patti C."/>
            <person name="Phunkhang P."/>
            <person name="Pierre F."/>
            <person name="Priest M."/>
            <person name="Raghuraman S."/>
            <person name="Rege F."/>
            <person name="Reyes R."/>
            <person name="Rise C."/>
            <person name="Rogov P."/>
            <person name="Ross K."/>
            <person name="Ryan E."/>
            <person name="Settipalli S."/>
            <person name="Shea T."/>
            <person name="Sherpa N."/>
            <person name="Shi L."/>
            <person name="Shih D."/>
            <person name="Sparrow T."/>
            <person name="Spaulding J."/>
            <person name="Stalker J."/>
            <person name="Stange-Thomann N."/>
            <person name="Stavropoulos S."/>
            <person name="Stone C."/>
            <person name="Strader C."/>
            <person name="Tesfaye S."/>
            <person name="Thomson T."/>
            <person name="Thoulutsang Y."/>
            <person name="Thoulutsang D."/>
            <person name="Topham K."/>
            <person name="Topping I."/>
            <person name="Tsamla T."/>
            <person name="Vassiliev H."/>
            <person name="Vo A."/>
            <person name="Wangchuk T."/>
            <person name="Wangdi T."/>
            <person name="Weiand M."/>
            <person name="Wilkinson J."/>
            <person name="Wilson A."/>
            <person name="Yadav S."/>
            <person name="Young G."/>
            <person name="Yu Q."/>
            <person name="Zembek L."/>
            <person name="Zhong D."/>
            <person name="Zimmer A."/>
            <person name="Zwirko Z."/>
            <person name="Jaffe D.B."/>
            <person name="Alvarez P."/>
            <person name="Brockman W."/>
            <person name="Butler J."/>
            <person name="Chin C."/>
            <person name="Gnerre S."/>
            <person name="Grabherr M."/>
            <person name="Kleber M."/>
            <person name="Mauceli E."/>
            <person name="MacCallum I."/>
        </authorList>
    </citation>
    <scope>NUCLEOTIDE SEQUENCE [LARGE SCALE GENOMIC DNA]</scope>
    <source>
        <strain evidence="5">Mixed</strain>
        <strain evidence="7">mosaic</strain>
    </source>
</reference>
<evidence type="ECO:0000313" key="5">
    <source>
        <dbReference type="EMBL" id="EDX10311.1"/>
    </source>
</evidence>